<dbReference type="PROSITE" id="PS50865">
    <property type="entry name" value="ZF_MYND_2"/>
    <property type="match status" value="1"/>
</dbReference>
<dbReference type="GO" id="GO:0008270">
    <property type="term" value="F:zinc ion binding"/>
    <property type="evidence" value="ECO:0007669"/>
    <property type="project" value="UniProtKB-KW"/>
</dbReference>
<dbReference type="Gene3D" id="6.10.140.2220">
    <property type="match status" value="1"/>
</dbReference>
<dbReference type="Pfam" id="PF01753">
    <property type="entry name" value="zf-MYND"/>
    <property type="match status" value="1"/>
</dbReference>
<proteinExistence type="predicted"/>
<evidence type="ECO:0000256" key="1">
    <source>
        <dbReference type="ARBA" id="ARBA00022723"/>
    </source>
</evidence>
<keyword evidence="3" id="KW-0862">Zinc</keyword>
<organism evidence="6">
    <name type="scientific">Chromera velia CCMP2878</name>
    <dbReference type="NCBI Taxonomy" id="1169474"/>
    <lineage>
        <taxon>Eukaryota</taxon>
        <taxon>Sar</taxon>
        <taxon>Alveolata</taxon>
        <taxon>Colpodellida</taxon>
        <taxon>Chromeraceae</taxon>
        <taxon>Chromera</taxon>
    </lineage>
</organism>
<dbReference type="AlphaFoldDB" id="A0A0G4I5R9"/>
<accession>A0A0G4I5R9</accession>
<dbReference type="EMBL" id="CDMZ01005228">
    <property type="protein sequence ID" value="CEM52363.1"/>
    <property type="molecule type" value="Genomic_DNA"/>
</dbReference>
<evidence type="ECO:0000256" key="4">
    <source>
        <dbReference type="PROSITE-ProRule" id="PRU00134"/>
    </source>
</evidence>
<dbReference type="VEuPathDB" id="CryptoDB:Cvel_61"/>
<dbReference type="SUPFAM" id="SSF144232">
    <property type="entry name" value="HIT/MYND zinc finger-like"/>
    <property type="match status" value="1"/>
</dbReference>
<dbReference type="PhylomeDB" id="A0A0G4I5R9"/>
<evidence type="ECO:0000313" key="6">
    <source>
        <dbReference type="EMBL" id="CEM52363.1"/>
    </source>
</evidence>
<protein>
    <recommendedName>
        <fullName evidence="5">MYND-type domain-containing protein</fullName>
    </recommendedName>
</protein>
<evidence type="ECO:0000256" key="2">
    <source>
        <dbReference type="ARBA" id="ARBA00022771"/>
    </source>
</evidence>
<evidence type="ECO:0000256" key="3">
    <source>
        <dbReference type="ARBA" id="ARBA00022833"/>
    </source>
</evidence>
<evidence type="ECO:0000259" key="5">
    <source>
        <dbReference type="PROSITE" id="PS50865"/>
    </source>
</evidence>
<feature type="domain" description="MYND-type" evidence="5">
    <location>
        <begin position="271"/>
        <end position="313"/>
    </location>
</feature>
<gene>
    <name evidence="6" type="ORF">Cvel_61</name>
</gene>
<name>A0A0G4I5R9_9ALVE</name>
<keyword evidence="2 4" id="KW-0863">Zinc-finger</keyword>
<sequence length="327" mass="37143">MNRETWTLFCPAWGFLASLQHSLESHCSIPEESIVALNDEWTDCGAEVAPLDVSHLLRASVWFAEIVEGTRSPGVRLSFFERWCLSARELRHLCVTRVWAKSAQRAFADNEANEDALQLFKLATAGCATEPEAERYTSLIKRLLAIQCTLPNPAVSKYVRKNGVKLLAEMRDLRDSITGEVEQTKLAFVQLRWFIAWLEATTLLSKSLLDESRELQFFNRLEKNVRKADLQKLPAADVFLFFHTLDVSPLSRKSSFQPTAKEKRPQNPVPCSICGLCIASFMYCATCKLVVYCGKECQRKDWKRKPVGHKERCALLKKNVTDILLAV</sequence>
<reference evidence="6" key="1">
    <citation type="submission" date="2014-11" db="EMBL/GenBank/DDBJ databases">
        <authorList>
            <person name="Otto D Thomas"/>
            <person name="Naeem Raeece"/>
        </authorList>
    </citation>
    <scope>NUCLEOTIDE SEQUENCE</scope>
</reference>
<keyword evidence="1" id="KW-0479">Metal-binding</keyword>
<dbReference type="InterPro" id="IPR002893">
    <property type="entry name" value="Znf_MYND"/>
</dbReference>